<dbReference type="RefSeq" id="XP_025486214.1">
    <property type="nucleotide sequence ID" value="XM_025630766.1"/>
</dbReference>
<sequence length="183" mass="20473">MVPESSGLRSPCILLKGFNSERTPLSSAVVAWPCPYQWMDGWMGGCMYVCMYVSIPWVSHIIGTLPLPTCWYLNYLMLWVLAVLQTAPANADFFALALPALPVSIALDGVQDRQLALCYILSRTGILDLSRESHQLPPRNHRLEGQLRSNRISASENRGTGRARTNHAKECGKFLYARLRLHG</sequence>
<protein>
    <submittedName>
        <fullName evidence="2">Uncharacterized protein</fullName>
    </submittedName>
</protein>
<dbReference type="AlphaFoldDB" id="A0A319BTV2"/>
<dbReference type="VEuPathDB" id="FungiDB:BO82DRAFT_219120"/>
<proteinExistence type="predicted"/>
<dbReference type="GeneID" id="37133507"/>
<gene>
    <name evidence="2" type="ORF">BO82DRAFT_219120</name>
</gene>
<name>A0A319BTV2_9EURO</name>
<keyword evidence="1" id="KW-0812">Transmembrane</keyword>
<organism evidence="2 3">
    <name type="scientific">Aspergillus uvarum CBS 121591</name>
    <dbReference type="NCBI Taxonomy" id="1448315"/>
    <lineage>
        <taxon>Eukaryota</taxon>
        <taxon>Fungi</taxon>
        <taxon>Dikarya</taxon>
        <taxon>Ascomycota</taxon>
        <taxon>Pezizomycotina</taxon>
        <taxon>Eurotiomycetes</taxon>
        <taxon>Eurotiomycetidae</taxon>
        <taxon>Eurotiales</taxon>
        <taxon>Aspergillaceae</taxon>
        <taxon>Aspergillus</taxon>
        <taxon>Aspergillus subgen. Circumdati</taxon>
    </lineage>
</organism>
<accession>A0A319BTV2</accession>
<evidence type="ECO:0000256" key="1">
    <source>
        <dbReference type="SAM" id="Phobius"/>
    </source>
</evidence>
<reference evidence="2 3" key="1">
    <citation type="submission" date="2016-12" db="EMBL/GenBank/DDBJ databases">
        <title>The genomes of Aspergillus section Nigri reveals drivers in fungal speciation.</title>
        <authorList>
            <consortium name="DOE Joint Genome Institute"/>
            <person name="Vesth T.C."/>
            <person name="Nybo J."/>
            <person name="Theobald S."/>
            <person name="Brandl J."/>
            <person name="Frisvad J.C."/>
            <person name="Nielsen K.F."/>
            <person name="Lyhne E.K."/>
            <person name="Kogle M.E."/>
            <person name="Kuo A."/>
            <person name="Riley R."/>
            <person name="Clum A."/>
            <person name="Nolan M."/>
            <person name="Lipzen A."/>
            <person name="Salamov A."/>
            <person name="Henrissat B."/>
            <person name="Wiebenga A."/>
            <person name="De Vries R.P."/>
            <person name="Grigoriev I.V."/>
            <person name="Mortensen U.H."/>
            <person name="Andersen M.R."/>
            <person name="Baker S.E."/>
        </authorList>
    </citation>
    <scope>NUCLEOTIDE SEQUENCE [LARGE SCALE GENOMIC DNA]</scope>
    <source>
        <strain evidence="2 3">CBS 121591</strain>
    </source>
</reference>
<dbReference type="Proteomes" id="UP000248340">
    <property type="component" value="Unassembled WGS sequence"/>
</dbReference>
<evidence type="ECO:0000313" key="2">
    <source>
        <dbReference type="EMBL" id="PYH76014.1"/>
    </source>
</evidence>
<dbReference type="EMBL" id="KZ821770">
    <property type="protein sequence ID" value="PYH76014.1"/>
    <property type="molecule type" value="Genomic_DNA"/>
</dbReference>
<feature type="transmembrane region" description="Helical" evidence="1">
    <location>
        <begin position="41"/>
        <end position="58"/>
    </location>
</feature>
<feature type="transmembrane region" description="Helical" evidence="1">
    <location>
        <begin position="70"/>
        <end position="87"/>
    </location>
</feature>
<keyword evidence="1" id="KW-1133">Transmembrane helix</keyword>
<keyword evidence="1" id="KW-0472">Membrane</keyword>
<keyword evidence="3" id="KW-1185">Reference proteome</keyword>
<evidence type="ECO:0000313" key="3">
    <source>
        <dbReference type="Proteomes" id="UP000248340"/>
    </source>
</evidence>